<feature type="compositionally biased region" description="Low complexity" evidence="5">
    <location>
        <begin position="391"/>
        <end position="413"/>
    </location>
</feature>
<dbReference type="GO" id="GO:0005634">
    <property type="term" value="C:nucleus"/>
    <property type="evidence" value="ECO:0007669"/>
    <property type="project" value="TreeGrafter"/>
</dbReference>
<dbReference type="InterPro" id="IPR036855">
    <property type="entry name" value="Znf_CCCH_sf"/>
</dbReference>
<reference evidence="7" key="1">
    <citation type="journal article" date="2021" name="Nat. Commun.">
        <title>Genetic determinants of endophytism in the Arabidopsis root mycobiome.</title>
        <authorList>
            <person name="Mesny F."/>
            <person name="Miyauchi S."/>
            <person name="Thiergart T."/>
            <person name="Pickel B."/>
            <person name="Atanasova L."/>
            <person name="Karlsson M."/>
            <person name="Huettel B."/>
            <person name="Barry K.W."/>
            <person name="Haridas S."/>
            <person name="Chen C."/>
            <person name="Bauer D."/>
            <person name="Andreopoulos W."/>
            <person name="Pangilinan J."/>
            <person name="LaButti K."/>
            <person name="Riley R."/>
            <person name="Lipzen A."/>
            <person name="Clum A."/>
            <person name="Drula E."/>
            <person name="Henrissat B."/>
            <person name="Kohler A."/>
            <person name="Grigoriev I.V."/>
            <person name="Martin F.M."/>
            <person name="Hacquard S."/>
        </authorList>
    </citation>
    <scope>NUCLEOTIDE SEQUENCE</scope>
    <source>
        <strain evidence="7">MPI-CAGE-CH-0230</strain>
    </source>
</reference>
<dbReference type="PANTHER" id="PTHR21099">
    <property type="entry name" value="RAD201"/>
    <property type="match status" value="1"/>
</dbReference>
<evidence type="ECO:0000256" key="1">
    <source>
        <dbReference type="ARBA" id="ARBA00022723"/>
    </source>
</evidence>
<dbReference type="OrthoDB" id="20729at2759"/>
<dbReference type="InterPro" id="IPR041367">
    <property type="entry name" value="Znf-CCCH_4"/>
</dbReference>
<proteinExistence type="predicted"/>
<organism evidence="7 8">
    <name type="scientific">Microdochium trichocladiopsis</name>
    <dbReference type="NCBI Taxonomy" id="1682393"/>
    <lineage>
        <taxon>Eukaryota</taxon>
        <taxon>Fungi</taxon>
        <taxon>Dikarya</taxon>
        <taxon>Ascomycota</taxon>
        <taxon>Pezizomycotina</taxon>
        <taxon>Sordariomycetes</taxon>
        <taxon>Xylariomycetidae</taxon>
        <taxon>Xylariales</taxon>
        <taxon>Microdochiaceae</taxon>
        <taxon>Microdochium</taxon>
    </lineage>
</organism>
<dbReference type="AlphaFoldDB" id="A0A9P9BP14"/>
<evidence type="ECO:0000256" key="4">
    <source>
        <dbReference type="PROSITE-ProRule" id="PRU00723"/>
    </source>
</evidence>
<evidence type="ECO:0000313" key="8">
    <source>
        <dbReference type="Proteomes" id="UP000756346"/>
    </source>
</evidence>
<dbReference type="PROSITE" id="PS50103">
    <property type="entry name" value="ZF_C3H1"/>
    <property type="match status" value="1"/>
</dbReference>
<dbReference type="GO" id="GO:0008270">
    <property type="term" value="F:zinc ion binding"/>
    <property type="evidence" value="ECO:0007669"/>
    <property type="project" value="UniProtKB-KW"/>
</dbReference>
<feature type="zinc finger region" description="C3H1-type" evidence="4">
    <location>
        <begin position="4"/>
        <end position="26"/>
    </location>
</feature>
<feature type="compositionally biased region" description="Low complexity" evidence="5">
    <location>
        <begin position="471"/>
        <end position="496"/>
    </location>
</feature>
<dbReference type="SMART" id="SM00356">
    <property type="entry name" value="ZnF_C3H1"/>
    <property type="match status" value="1"/>
</dbReference>
<dbReference type="Gene3D" id="4.10.1000.10">
    <property type="entry name" value="Zinc finger, CCCH-type"/>
    <property type="match status" value="1"/>
</dbReference>
<dbReference type="GeneID" id="70177668"/>
<name>A0A9P9BP14_9PEZI</name>
<dbReference type="EMBL" id="JAGTJQ010000006">
    <property type="protein sequence ID" value="KAH7028809.1"/>
    <property type="molecule type" value="Genomic_DNA"/>
</dbReference>
<evidence type="ECO:0000313" key="7">
    <source>
        <dbReference type="EMBL" id="KAH7028809.1"/>
    </source>
</evidence>
<feature type="compositionally biased region" description="Polar residues" evidence="5">
    <location>
        <begin position="427"/>
        <end position="439"/>
    </location>
</feature>
<keyword evidence="8" id="KW-1185">Reference proteome</keyword>
<gene>
    <name evidence="7" type="ORF">B0I36DRAFT_126330</name>
</gene>
<feature type="region of interest" description="Disordered" evidence="5">
    <location>
        <begin position="30"/>
        <end position="85"/>
    </location>
</feature>
<feature type="compositionally biased region" description="Low complexity" evidence="5">
    <location>
        <begin position="448"/>
        <end position="459"/>
    </location>
</feature>
<evidence type="ECO:0000256" key="3">
    <source>
        <dbReference type="ARBA" id="ARBA00022833"/>
    </source>
</evidence>
<protein>
    <recommendedName>
        <fullName evidence="6">C3H1-type domain-containing protein</fullName>
    </recommendedName>
</protein>
<comment type="caution">
    <text evidence="7">The sequence shown here is derived from an EMBL/GenBank/DDBJ whole genome shotgun (WGS) entry which is preliminary data.</text>
</comment>
<keyword evidence="3 4" id="KW-0862">Zinc</keyword>
<keyword evidence="1 4" id="KW-0479">Metal-binding</keyword>
<sequence>MAPLCKFYQQGTCRNGANCRFEHPGANNSNPFGSRPNNNANPFGSASSSSNANPFGAASNNNNNRFGAFGSGAGNNANRPDDNPWKITKESIEIDLARERPTWILSCYGPGRDAPEQLFGGPDREQSLEEARLFVMSQPDPQAAYGKIQALYQQAEQQMQSAVANLDGAMQFLLAGEAKHPNRHDICKQSVGRQGGYSPDASQPPAPSSNPFGKPAGATTSAFGQPSIGAQPSAFGGGGGGGAIGGTGAFGSSAPAAAAPAFGQPTAAAAAPAFGQPAAFGAKASPWGSASAGAAVATPAFGQSSFGQPAQSTAGGSAFGQPSQIGTTSAFGQPSTLGAKPNPFGGGGSSTQSPFGQPAQTSTTGAFGQPAQPATTSAFGQPSALGQKPNPFGAQAPAAAPSAFGQPAASSPFGQPAPAAQGMNGVQGAQQQPAASNPFGQPAGGGFASAAAATTSPFGQKPGGFGTATTPAANPFGQPQPAAQPSQPAASVASTPGATGGNPYGPNSQKQHPPLESYVTKQSTGQLATFRGQPVGYKFRVGDKYMDALPEGGTLQQNPPAPGIRNQDGSWRRVLFPFGAPGYNKDTEPDDPAKYTPQVKAAYEISAARGMFEGDMPECPPMREDCVWNF</sequence>
<feature type="region of interest" description="Disordered" evidence="5">
    <location>
        <begin position="187"/>
        <end position="235"/>
    </location>
</feature>
<feature type="region of interest" description="Disordered" evidence="5">
    <location>
        <begin position="304"/>
        <end position="533"/>
    </location>
</feature>
<dbReference type="CDD" id="cd23954">
    <property type="entry name" value="AMO1_CTD"/>
    <property type="match status" value="1"/>
</dbReference>
<dbReference type="PANTHER" id="PTHR21099:SF2">
    <property type="entry name" value="SI:CH211-113E8.11"/>
    <property type="match status" value="1"/>
</dbReference>
<feature type="compositionally biased region" description="Low complexity" evidence="5">
    <location>
        <begin position="37"/>
        <end position="78"/>
    </location>
</feature>
<dbReference type="Pfam" id="PF18044">
    <property type="entry name" value="zf-CCCH_4"/>
    <property type="match status" value="1"/>
</dbReference>
<accession>A0A9P9BP14</accession>
<dbReference type="SUPFAM" id="SSF90229">
    <property type="entry name" value="CCCH zinc finger"/>
    <property type="match status" value="1"/>
</dbReference>
<feature type="domain" description="C3H1-type" evidence="6">
    <location>
        <begin position="4"/>
        <end position="26"/>
    </location>
</feature>
<evidence type="ECO:0000256" key="2">
    <source>
        <dbReference type="ARBA" id="ARBA00022771"/>
    </source>
</evidence>
<feature type="region of interest" description="Disordered" evidence="5">
    <location>
        <begin position="548"/>
        <end position="596"/>
    </location>
</feature>
<dbReference type="RefSeq" id="XP_046011097.1">
    <property type="nucleotide sequence ID" value="XM_046148122.1"/>
</dbReference>
<feature type="compositionally biased region" description="Polar residues" evidence="5">
    <location>
        <begin position="304"/>
        <end position="336"/>
    </location>
</feature>
<evidence type="ECO:0000259" key="6">
    <source>
        <dbReference type="PROSITE" id="PS50103"/>
    </source>
</evidence>
<dbReference type="Proteomes" id="UP000756346">
    <property type="component" value="Unassembled WGS sequence"/>
</dbReference>
<dbReference type="InterPro" id="IPR000571">
    <property type="entry name" value="Znf_CCCH"/>
</dbReference>
<feature type="compositionally biased region" description="Polar residues" evidence="5">
    <location>
        <begin position="350"/>
        <end position="380"/>
    </location>
</feature>
<keyword evidence="2 4" id="KW-0863">Zinc-finger</keyword>
<evidence type="ECO:0000256" key="5">
    <source>
        <dbReference type="SAM" id="MobiDB-lite"/>
    </source>
</evidence>